<dbReference type="KEGG" id="cbr:CBG_25400"/>
<reference evidence="2 3" key="2">
    <citation type="journal article" date="2011" name="PLoS Genet.">
        <title>Caenorhabditis briggsae recombinant inbred line genotypes reveal inter-strain incompatibility and the evolution of recombination.</title>
        <authorList>
            <person name="Ross J.A."/>
            <person name="Koboldt D.C."/>
            <person name="Staisch J.E."/>
            <person name="Chamberlin H.M."/>
            <person name="Gupta B.P."/>
            <person name="Miller R.D."/>
            <person name="Baird S.E."/>
            <person name="Haag E.S."/>
        </authorList>
    </citation>
    <scope>NUCLEOTIDE SEQUENCE [LARGE SCALE GENOMIC DNA]</scope>
    <source>
        <strain evidence="2 3">AF16</strain>
    </source>
</reference>
<evidence type="ECO:0000313" key="3">
    <source>
        <dbReference type="Proteomes" id="UP000008549"/>
    </source>
</evidence>
<dbReference type="EMBL" id="HE601507">
    <property type="protein sequence ID" value="CAR99232.1"/>
    <property type="molecule type" value="Genomic_DNA"/>
</dbReference>
<dbReference type="AlphaFoldDB" id="B6IH52"/>
<gene>
    <name evidence="2 4" type="ORF">CBG25400</name>
    <name evidence="2" type="ORF">CBG_25400</name>
</gene>
<dbReference type="PANTHER" id="PTHR34005:SF1">
    <property type="entry name" value="PROTEIN CBG15054"/>
    <property type="match status" value="1"/>
</dbReference>
<dbReference type="OMA" id="MCHINDL"/>
<dbReference type="InParanoid" id="B6IH52"/>
<name>B6IH52_CAEBR</name>
<keyword evidence="3" id="KW-1185">Reference proteome</keyword>
<dbReference type="PANTHER" id="PTHR34005">
    <property type="entry name" value="PROTEIN CBG15054-RELATED"/>
    <property type="match status" value="1"/>
</dbReference>
<dbReference type="RefSeq" id="XP_045098797.1">
    <property type="nucleotide sequence ID" value="XM_045241269.1"/>
</dbReference>
<reference evidence="2 3" key="1">
    <citation type="journal article" date="2003" name="PLoS Biol.">
        <title>The genome sequence of Caenorhabditis briggsae: a platform for comparative genomics.</title>
        <authorList>
            <person name="Stein L.D."/>
            <person name="Bao Z."/>
            <person name="Blasiar D."/>
            <person name="Blumenthal T."/>
            <person name="Brent M.R."/>
            <person name="Chen N."/>
            <person name="Chinwalla A."/>
            <person name="Clarke L."/>
            <person name="Clee C."/>
            <person name="Coghlan A."/>
            <person name="Coulson A."/>
            <person name="D'Eustachio P."/>
            <person name="Fitch D.H."/>
            <person name="Fulton L.A."/>
            <person name="Fulton R.E."/>
            <person name="Griffiths-Jones S."/>
            <person name="Harris T.W."/>
            <person name="Hillier L.W."/>
            <person name="Kamath R."/>
            <person name="Kuwabara P.E."/>
            <person name="Mardis E.R."/>
            <person name="Marra M.A."/>
            <person name="Miner T.L."/>
            <person name="Minx P."/>
            <person name="Mullikin J.C."/>
            <person name="Plumb R.W."/>
            <person name="Rogers J."/>
            <person name="Schein J.E."/>
            <person name="Sohrmann M."/>
            <person name="Spieth J."/>
            <person name="Stajich J.E."/>
            <person name="Wei C."/>
            <person name="Willey D."/>
            <person name="Wilson R.K."/>
            <person name="Durbin R."/>
            <person name="Waterston R.H."/>
        </authorList>
    </citation>
    <scope>NUCLEOTIDE SEQUENCE [LARGE SCALE GENOMIC DNA]</scope>
    <source>
        <strain evidence="2 3">AF16</strain>
    </source>
</reference>
<dbReference type="HOGENOM" id="CLU_1200752_0_0_1"/>
<sequence>MCHINDLRLMTKTLEFDYSSSRAMPLKLAKDQMAETSLEALAGLTIALGALIVIIAIRFLLDYMYNWWCSRRVGEVTTTPWIPEDHGNFSYFTNSMRIYCRWTSDVNRCTEKLNSLVDATERAIPENARIISVRINGFEHGELCHEFVPTVGVSSGSYYTWQMFGDNRIQVTNYVENGVSYVAGYCIYIESAKLRSVNFRGEVVEKLKNSRKYPGNKGKTMETGFSAVPLV</sequence>
<evidence type="ECO:0000313" key="2">
    <source>
        <dbReference type="EMBL" id="CAR99232.1"/>
    </source>
</evidence>
<organism evidence="2 3">
    <name type="scientific">Caenorhabditis briggsae</name>
    <dbReference type="NCBI Taxonomy" id="6238"/>
    <lineage>
        <taxon>Eukaryota</taxon>
        <taxon>Metazoa</taxon>
        <taxon>Ecdysozoa</taxon>
        <taxon>Nematoda</taxon>
        <taxon>Chromadorea</taxon>
        <taxon>Rhabditida</taxon>
        <taxon>Rhabditina</taxon>
        <taxon>Rhabditomorpha</taxon>
        <taxon>Rhabditoidea</taxon>
        <taxon>Rhabditidae</taxon>
        <taxon>Peloderinae</taxon>
        <taxon>Caenorhabditis</taxon>
    </lineage>
</organism>
<dbReference type="GeneID" id="68916891"/>
<proteinExistence type="predicted"/>
<feature type="transmembrane region" description="Helical" evidence="1">
    <location>
        <begin position="40"/>
        <end position="61"/>
    </location>
</feature>
<dbReference type="Proteomes" id="UP000008549">
    <property type="component" value="Unassembled WGS sequence"/>
</dbReference>
<keyword evidence="1" id="KW-0812">Transmembrane</keyword>
<dbReference type="CTD" id="68916891"/>
<keyword evidence="1" id="KW-0472">Membrane</keyword>
<protein>
    <submittedName>
        <fullName evidence="2">Protein CBG25400</fullName>
    </submittedName>
</protein>
<dbReference type="WormBase" id="CBG25400">
    <property type="protein sequence ID" value="CBP43730"/>
    <property type="gene ID" value="WBGene00086814"/>
</dbReference>
<evidence type="ECO:0000256" key="1">
    <source>
        <dbReference type="SAM" id="Phobius"/>
    </source>
</evidence>
<keyword evidence="1" id="KW-1133">Transmembrane helix</keyword>
<accession>B6IH52</accession>
<evidence type="ECO:0000313" key="4">
    <source>
        <dbReference type="WormBase" id="CBG25400"/>
    </source>
</evidence>